<evidence type="ECO:0000256" key="9">
    <source>
        <dbReference type="RuleBase" id="RU369094"/>
    </source>
</evidence>
<comment type="function">
    <text evidence="9">Transcription factor that binds specifically to a 5'-AA[AG]G-3' consensus core sequence.</text>
</comment>
<protein>
    <recommendedName>
        <fullName evidence="9">Dof zinc finger protein</fullName>
    </recommendedName>
</protein>
<dbReference type="InterPro" id="IPR045174">
    <property type="entry name" value="Dof"/>
</dbReference>
<evidence type="ECO:0000256" key="3">
    <source>
        <dbReference type="ARBA" id="ARBA00022833"/>
    </source>
</evidence>
<accession>A0A6G1FD92</accession>
<organism evidence="11 12">
    <name type="scientific">Oryza meyeriana var. granulata</name>
    <dbReference type="NCBI Taxonomy" id="110450"/>
    <lineage>
        <taxon>Eukaryota</taxon>
        <taxon>Viridiplantae</taxon>
        <taxon>Streptophyta</taxon>
        <taxon>Embryophyta</taxon>
        <taxon>Tracheophyta</taxon>
        <taxon>Spermatophyta</taxon>
        <taxon>Magnoliopsida</taxon>
        <taxon>Liliopsida</taxon>
        <taxon>Poales</taxon>
        <taxon>Poaceae</taxon>
        <taxon>BOP clade</taxon>
        <taxon>Oryzoideae</taxon>
        <taxon>Oryzeae</taxon>
        <taxon>Oryzinae</taxon>
        <taxon>Oryza</taxon>
        <taxon>Oryza meyeriana</taxon>
    </lineage>
</organism>
<comment type="caution">
    <text evidence="11">The sequence shown here is derived from an EMBL/GenBank/DDBJ whole genome shotgun (WGS) entry which is preliminary data.</text>
</comment>
<reference evidence="11 12" key="1">
    <citation type="submission" date="2019-11" db="EMBL/GenBank/DDBJ databases">
        <title>Whole genome sequence of Oryza granulata.</title>
        <authorList>
            <person name="Li W."/>
        </authorList>
    </citation>
    <scope>NUCLEOTIDE SEQUENCE [LARGE SCALE GENOMIC DNA]</scope>
    <source>
        <strain evidence="12">cv. Menghai</strain>
        <tissue evidence="11">Leaf</tissue>
    </source>
</reference>
<dbReference type="GO" id="GO:0003700">
    <property type="term" value="F:DNA-binding transcription factor activity"/>
    <property type="evidence" value="ECO:0007669"/>
    <property type="project" value="UniProtKB-UniRule"/>
</dbReference>
<evidence type="ECO:0000259" key="10">
    <source>
        <dbReference type="PROSITE" id="PS50884"/>
    </source>
</evidence>
<proteinExistence type="predicted"/>
<evidence type="ECO:0000256" key="6">
    <source>
        <dbReference type="ARBA" id="ARBA00023163"/>
    </source>
</evidence>
<keyword evidence="4 9" id="KW-0805">Transcription regulation</keyword>
<evidence type="ECO:0000256" key="2">
    <source>
        <dbReference type="ARBA" id="ARBA00022771"/>
    </source>
</evidence>
<keyword evidence="7 8" id="KW-0539">Nucleus</keyword>
<dbReference type="EMBL" id="SPHZ02000001">
    <property type="protein sequence ID" value="KAF0934906.1"/>
    <property type="molecule type" value="Genomic_DNA"/>
</dbReference>
<evidence type="ECO:0000256" key="8">
    <source>
        <dbReference type="PROSITE-ProRule" id="PRU00071"/>
    </source>
</evidence>
<dbReference type="GO" id="GO:0005634">
    <property type="term" value="C:nucleus"/>
    <property type="evidence" value="ECO:0007669"/>
    <property type="project" value="UniProtKB-SubCell"/>
</dbReference>
<evidence type="ECO:0000256" key="4">
    <source>
        <dbReference type="ARBA" id="ARBA00023015"/>
    </source>
</evidence>
<evidence type="ECO:0000256" key="5">
    <source>
        <dbReference type="ARBA" id="ARBA00023125"/>
    </source>
</evidence>
<keyword evidence="2 8" id="KW-0863">Zinc-finger</keyword>
<keyword evidence="12" id="KW-1185">Reference proteome</keyword>
<dbReference type="GO" id="GO:0003677">
    <property type="term" value="F:DNA binding"/>
    <property type="evidence" value="ECO:0007669"/>
    <property type="project" value="UniProtKB-UniRule"/>
</dbReference>
<name>A0A6G1FD92_9ORYZ</name>
<dbReference type="PROSITE" id="PS01361">
    <property type="entry name" value="ZF_DOF_1"/>
    <property type="match status" value="1"/>
</dbReference>
<dbReference type="InterPro" id="IPR003851">
    <property type="entry name" value="Znf_Dof"/>
</dbReference>
<dbReference type="Proteomes" id="UP000479710">
    <property type="component" value="Unassembled WGS sequence"/>
</dbReference>
<dbReference type="OrthoDB" id="1927254at2759"/>
<comment type="subcellular location">
    <subcellularLocation>
        <location evidence="8 9">Nucleus</location>
    </subcellularLocation>
</comment>
<keyword evidence="6 9" id="KW-0804">Transcription</keyword>
<keyword evidence="3 9" id="KW-0862">Zinc</keyword>
<keyword evidence="1 9" id="KW-0479">Metal-binding</keyword>
<evidence type="ECO:0000313" key="12">
    <source>
        <dbReference type="Proteomes" id="UP000479710"/>
    </source>
</evidence>
<sequence length="297" mass="31375">MMAGAPPMHICMDSDWLKGIVPEEHGMGSSSPSAELIACPRATPMQAAADRRLRPQHDQPLKCPRCESTHTKFCYYNNYSLSQPRYFCKTCRRYWTKGGSLRNVPVGGGCRKNKRAPAKKAAQPPAVSVAAALQGRHMETGLQLSFSGMQQHLAPPPAAAADPLCNLGLLDWKQYDPIFPGSVGSPAALESAGSEAQFMGVGMMGIGGGGAEYHALSALRYAASLGEHLALPFGAGRAEHDAVEMKPAAAERLLSLEWCGEASRAAPESSISSLSGLGLWSGMIGGGHHHHGSSTAI</sequence>
<dbReference type="AlphaFoldDB" id="A0A6G1FD92"/>
<evidence type="ECO:0000313" key="11">
    <source>
        <dbReference type="EMBL" id="KAF0934906.1"/>
    </source>
</evidence>
<dbReference type="Pfam" id="PF02701">
    <property type="entry name" value="Zn_ribbon_Dof"/>
    <property type="match status" value="1"/>
</dbReference>
<dbReference type="PANTHER" id="PTHR31992:SF159">
    <property type="entry name" value="DOF ZINC FINGER PROTEIN"/>
    <property type="match status" value="1"/>
</dbReference>
<feature type="domain" description="Dof-type" evidence="10">
    <location>
        <begin position="61"/>
        <end position="115"/>
    </location>
</feature>
<evidence type="ECO:0000256" key="7">
    <source>
        <dbReference type="ARBA" id="ARBA00023242"/>
    </source>
</evidence>
<dbReference type="PROSITE" id="PS50884">
    <property type="entry name" value="ZF_DOF_2"/>
    <property type="match status" value="1"/>
</dbReference>
<keyword evidence="5 8" id="KW-0238">DNA-binding</keyword>
<evidence type="ECO:0000256" key="1">
    <source>
        <dbReference type="ARBA" id="ARBA00022723"/>
    </source>
</evidence>
<dbReference type="GO" id="GO:0008270">
    <property type="term" value="F:zinc ion binding"/>
    <property type="evidence" value="ECO:0007669"/>
    <property type="project" value="UniProtKB-KW"/>
</dbReference>
<dbReference type="PANTHER" id="PTHR31992">
    <property type="entry name" value="DOF ZINC FINGER PROTEIN DOF1.4-RELATED"/>
    <property type="match status" value="1"/>
</dbReference>
<gene>
    <name evidence="11" type="ORF">E2562_028902</name>
</gene>